<dbReference type="Proteomes" id="UP000199280">
    <property type="component" value="Unassembled WGS sequence"/>
</dbReference>
<dbReference type="EMBL" id="FNYT01000012">
    <property type="protein sequence ID" value="SEJ38648.1"/>
    <property type="molecule type" value="Genomic_DNA"/>
</dbReference>
<dbReference type="Proteomes" id="UP000076878">
    <property type="component" value="Unassembled WGS sequence"/>
</dbReference>
<dbReference type="STRING" id="640938.TR210_1732"/>
<dbReference type="EMBL" id="FJNB01000012">
    <property type="protein sequence ID" value="CZR00443.1"/>
    <property type="molecule type" value="Genomic_DNA"/>
</dbReference>
<dbReference type="PANTHER" id="PTHR34294">
    <property type="entry name" value="TRANSCRIPTIONAL REGULATOR-RELATED"/>
    <property type="match status" value="1"/>
</dbReference>
<evidence type="ECO:0000313" key="8">
    <source>
        <dbReference type="EMBL" id="SEJ38648.1"/>
    </source>
</evidence>
<reference evidence="8 10" key="2">
    <citation type="submission" date="2016-10" db="EMBL/GenBank/DDBJ databases">
        <authorList>
            <person name="Varghese N."/>
            <person name="Submissions S."/>
        </authorList>
    </citation>
    <scope>NUCLEOTIDE SEQUENCE [LARGE SCALE GENOMIC DNA]</scope>
    <source>
        <strain evidence="8 10">DSM 22150</strain>
    </source>
</reference>
<evidence type="ECO:0000256" key="2">
    <source>
        <dbReference type="ARBA" id="ARBA00023015"/>
    </source>
</evidence>
<dbReference type="Pfam" id="PF04198">
    <property type="entry name" value="Sugar-bind"/>
    <property type="match status" value="1"/>
</dbReference>
<dbReference type="InterPro" id="IPR048715">
    <property type="entry name" value="CggR_N"/>
</dbReference>
<evidence type="ECO:0000313" key="9">
    <source>
        <dbReference type="Proteomes" id="UP000076878"/>
    </source>
</evidence>
<evidence type="ECO:0000256" key="3">
    <source>
        <dbReference type="ARBA" id="ARBA00023125"/>
    </source>
</evidence>
<keyword evidence="2" id="KW-0805">Transcription regulation</keyword>
<evidence type="ECO:0000256" key="1">
    <source>
        <dbReference type="ARBA" id="ARBA00010466"/>
    </source>
</evidence>
<dbReference type="InterPro" id="IPR037171">
    <property type="entry name" value="NagB/RpiA_transferase-like"/>
</dbReference>
<dbReference type="InterPro" id="IPR036390">
    <property type="entry name" value="WH_DNA-bd_sf"/>
</dbReference>
<evidence type="ECO:0000256" key="4">
    <source>
        <dbReference type="ARBA" id="ARBA00023163"/>
    </source>
</evidence>
<dbReference type="GO" id="GO:0030246">
    <property type="term" value="F:carbohydrate binding"/>
    <property type="evidence" value="ECO:0007669"/>
    <property type="project" value="InterPro"/>
</dbReference>
<evidence type="ECO:0000259" key="6">
    <source>
        <dbReference type="Pfam" id="PF21715"/>
    </source>
</evidence>
<keyword evidence="4" id="KW-0804">Transcription</keyword>
<dbReference type="InterPro" id="IPR036388">
    <property type="entry name" value="WH-like_DNA-bd_sf"/>
</dbReference>
<keyword evidence="10" id="KW-1185">Reference proteome</keyword>
<dbReference type="AlphaFoldDB" id="A0A143YW99"/>
<protein>
    <submittedName>
        <fullName evidence="8">Central glycolytic genes regulator</fullName>
    </submittedName>
</protein>
<evidence type="ECO:0000313" key="10">
    <source>
        <dbReference type="Proteomes" id="UP000199280"/>
    </source>
</evidence>
<gene>
    <name evidence="8" type="ORF">SAMN05216375_11271</name>
    <name evidence="7" type="ORF">TR210_1732</name>
</gene>
<feature type="domain" description="Sugar-binding" evidence="5">
    <location>
        <begin position="93"/>
        <end position="341"/>
    </location>
</feature>
<feature type="domain" description="CggR N-terminal DNA binding" evidence="6">
    <location>
        <begin position="18"/>
        <end position="88"/>
    </location>
</feature>
<dbReference type="SUPFAM" id="SSF46785">
    <property type="entry name" value="Winged helix' DNA-binding domain"/>
    <property type="match status" value="1"/>
</dbReference>
<dbReference type="PANTHER" id="PTHR34294:SF5">
    <property type="entry name" value="CENTRAL GLYCOLYTIC GENES REGULATOR"/>
    <property type="match status" value="1"/>
</dbReference>
<keyword evidence="3" id="KW-0238">DNA-binding</keyword>
<proteinExistence type="inferred from homology"/>
<comment type="similarity">
    <text evidence="1">Belongs to the SorC transcriptional regulatory family.</text>
</comment>
<dbReference type="Gene3D" id="3.40.50.1360">
    <property type="match status" value="1"/>
</dbReference>
<dbReference type="InterPro" id="IPR007324">
    <property type="entry name" value="Sugar-bd_dom_put"/>
</dbReference>
<accession>A0A143YW99</accession>
<organism evidence="7 9">
    <name type="scientific">Trichococcus ilyis</name>
    <dbReference type="NCBI Taxonomy" id="640938"/>
    <lineage>
        <taxon>Bacteria</taxon>
        <taxon>Bacillati</taxon>
        <taxon>Bacillota</taxon>
        <taxon>Bacilli</taxon>
        <taxon>Lactobacillales</taxon>
        <taxon>Carnobacteriaceae</taxon>
        <taxon>Trichococcus</taxon>
    </lineage>
</organism>
<name>A0A143YW99_9LACT</name>
<dbReference type="InterPro" id="IPR051054">
    <property type="entry name" value="SorC_transcr_regulators"/>
</dbReference>
<dbReference type="GO" id="GO:0003677">
    <property type="term" value="F:DNA binding"/>
    <property type="evidence" value="ECO:0007669"/>
    <property type="project" value="UniProtKB-KW"/>
</dbReference>
<evidence type="ECO:0000259" key="5">
    <source>
        <dbReference type="Pfam" id="PF04198"/>
    </source>
</evidence>
<dbReference type="Gene3D" id="1.10.10.10">
    <property type="entry name" value="Winged helix-like DNA-binding domain superfamily/Winged helix DNA-binding domain"/>
    <property type="match status" value="1"/>
</dbReference>
<dbReference type="SUPFAM" id="SSF100950">
    <property type="entry name" value="NagB/RpiA/CoA transferase-like"/>
    <property type="match status" value="1"/>
</dbReference>
<dbReference type="Pfam" id="PF21715">
    <property type="entry name" value="CggR_N"/>
    <property type="match status" value="1"/>
</dbReference>
<dbReference type="RefSeq" id="WP_068623120.1">
    <property type="nucleotide sequence ID" value="NZ_FJNB01000012.1"/>
</dbReference>
<sequence length="345" mass="38113">MEESISVLQQIVPDIMSVLQNRYHIMRNVQMYAPVGRRVLADKVSLSERTLRTETDFLRKKGLLSSSKNGMELTEEGEAVFRQLEKFMRLLLNMSAKEKALADYLNIQFCRIVPGDSDEDASVLDEIGNTAAKELHALLPAGEFIVAVAGGSTMAQAAEHFSPELSQNRKFIFVPTRGGLGESMSIQANSVSDRMAQLVGGENMALFVPDNLSEKAYASMKSEPSIKHTLSVMKKANCLLYSIGNAKVMMERRRMSHGMISSLEAHNAVGEAFGCYFNENGEIVYRLSRFGLQIEDIEKIPYAMAIAGGSTKAKAIKAFMKYAPHQTWLITDEGAANLILKGETL</sequence>
<reference evidence="7 9" key="1">
    <citation type="submission" date="2016-02" db="EMBL/GenBank/DDBJ databases">
        <authorList>
            <person name="Wen L."/>
            <person name="He K."/>
            <person name="Yang H."/>
        </authorList>
    </citation>
    <scope>NUCLEOTIDE SEQUENCE [LARGE SCALE GENOMIC DNA]</scope>
    <source>
        <strain evidence="7">Trichococcus_R210</strain>
    </source>
</reference>
<dbReference type="OrthoDB" id="9793820at2"/>
<evidence type="ECO:0000313" key="7">
    <source>
        <dbReference type="EMBL" id="CZR00443.1"/>
    </source>
</evidence>